<evidence type="ECO:0000256" key="4">
    <source>
        <dbReference type="ARBA" id="ARBA00023136"/>
    </source>
</evidence>
<sequence length="135" mass="15035">MEASYLLVLGFCTWTFVLLLTIGAYRVGLTLLGTRRANAFRSSSEDGHTFPHRLGRAHANCCENLPILSGVILYAFMTDHIAITNTFALLFLGLRVGQSITHIVSVSIKAVMLRFTLFAGQCAILTYWLFCLWMA</sequence>
<evidence type="ECO:0000256" key="2">
    <source>
        <dbReference type="ARBA" id="ARBA00022692"/>
    </source>
</evidence>
<reference evidence="6 8" key="1">
    <citation type="submission" date="2015-11" db="EMBL/GenBank/DDBJ databases">
        <title>Genomic analysis of 38 Legionella species identifies large and diverse effector repertoires.</title>
        <authorList>
            <person name="Burstein D."/>
            <person name="Amaro F."/>
            <person name="Zusman T."/>
            <person name="Lifshitz Z."/>
            <person name="Cohen O."/>
            <person name="Gilbert J.A."/>
            <person name="Pupko T."/>
            <person name="Shuman H.A."/>
            <person name="Segal G."/>
        </authorList>
    </citation>
    <scope>NUCLEOTIDE SEQUENCE [LARGE SCALE GENOMIC DNA]</scope>
    <source>
        <strain evidence="6 8">ATCC 49507</strain>
    </source>
</reference>
<evidence type="ECO:0000256" key="1">
    <source>
        <dbReference type="ARBA" id="ARBA00004370"/>
    </source>
</evidence>
<feature type="transmembrane region" description="Helical" evidence="5">
    <location>
        <begin position="106"/>
        <end position="130"/>
    </location>
</feature>
<dbReference type="STRING" id="45072.Lqua_1679"/>
<evidence type="ECO:0000313" key="8">
    <source>
        <dbReference type="Proteomes" id="UP000054639"/>
    </source>
</evidence>
<dbReference type="OrthoDB" id="343936at2"/>
<keyword evidence="3 5" id="KW-1133">Transmembrane helix</keyword>
<accession>A0A378KXQ6</accession>
<feature type="transmembrane region" description="Helical" evidence="5">
    <location>
        <begin position="5"/>
        <end position="25"/>
    </location>
</feature>
<evidence type="ECO:0000256" key="5">
    <source>
        <dbReference type="SAM" id="Phobius"/>
    </source>
</evidence>
<keyword evidence="8" id="KW-1185">Reference proteome</keyword>
<evidence type="ECO:0000313" key="7">
    <source>
        <dbReference type="EMBL" id="STY19323.1"/>
    </source>
</evidence>
<reference evidence="7 9" key="2">
    <citation type="submission" date="2018-06" db="EMBL/GenBank/DDBJ databases">
        <authorList>
            <consortium name="Pathogen Informatics"/>
            <person name="Doyle S."/>
        </authorList>
    </citation>
    <scope>NUCLEOTIDE SEQUENCE [LARGE SCALE GENOMIC DNA]</scope>
    <source>
        <strain evidence="7 9">NCTC12376</strain>
    </source>
</reference>
<keyword evidence="4 5" id="KW-0472">Membrane</keyword>
<feature type="transmembrane region" description="Helical" evidence="5">
    <location>
        <begin position="72"/>
        <end position="94"/>
    </location>
</feature>
<keyword evidence="2 5" id="KW-0812">Transmembrane</keyword>
<dbReference type="SUPFAM" id="SSF161084">
    <property type="entry name" value="MAPEG domain-like"/>
    <property type="match status" value="1"/>
</dbReference>
<proteinExistence type="predicted"/>
<dbReference type="EMBL" id="LNYR01000021">
    <property type="protein sequence ID" value="KTD49227.1"/>
    <property type="molecule type" value="Genomic_DNA"/>
</dbReference>
<evidence type="ECO:0000313" key="6">
    <source>
        <dbReference type="EMBL" id="KTD49227.1"/>
    </source>
</evidence>
<dbReference type="RefSeq" id="WP_058473850.1">
    <property type="nucleotide sequence ID" value="NZ_CAAAIL010000002.1"/>
</dbReference>
<dbReference type="GO" id="GO:0016020">
    <property type="term" value="C:membrane"/>
    <property type="evidence" value="ECO:0007669"/>
    <property type="project" value="UniProtKB-SubCell"/>
</dbReference>
<dbReference type="Proteomes" id="UP000054639">
    <property type="component" value="Unassembled WGS sequence"/>
</dbReference>
<protein>
    <submittedName>
        <fullName evidence="6 7">MAPEG family</fullName>
    </submittedName>
</protein>
<organism evidence="7 9">
    <name type="scientific">Legionella quateirensis</name>
    <dbReference type="NCBI Taxonomy" id="45072"/>
    <lineage>
        <taxon>Bacteria</taxon>
        <taxon>Pseudomonadati</taxon>
        <taxon>Pseudomonadota</taxon>
        <taxon>Gammaproteobacteria</taxon>
        <taxon>Legionellales</taxon>
        <taxon>Legionellaceae</taxon>
        <taxon>Legionella</taxon>
    </lineage>
</organism>
<dbReference type="Gene3D" id="1.20.120.550">
    <property type="entry name" value="Membrane associated eicosanoid/glutathione metabolism-like domain"/>
    <property type="match status" value="1"/>
</dbReference>
<dbReference type="InterPro" id="IPR001129">
    <property type="entry name" value="Membr-assoc_MAPEG"/>
</dbReference>
<gene>
    <name evidence="6" type="ORF">Lqua_1679</name>
    <name evidence="7" type="ORF">NCTC12376_03162</name>
</gene>
<comment type="subcellular location">
    <subcellularLocation>
        <location evidence="1">Membrane</location>
    </subcellularLocation>
</comment>
<evidence type="ECO:0000256" key="3">
    <source>
        <dbReference type="ARBA" id="ARBA00022989"/>
    </source>
</evidence>
<dbReference type="Pfam" id="PF01124">
    <property type="entry name" value="MAPEG"/>
    <property type="match status" value="1"/>
</dbReference>
<dbReference type="EMBL" id="UGOW01000001">
    <property type="protein sequence ID" value="STY19323.1"/>
    <property type="molecule type" value="Genomic_DNA"/>
</dbReference>
<dbReference type="InterPro" id="IPR023352">
    <property type="entry name" value="MAPEG-like_dom_sf"/>
</dbReference>
<dbReference type="Proteomes" id="UP000254230">
    <property type="component" value="Unassembled WGS sequence"/>
</dbReference>
<name>A0A378KXQ6_9GAMM</name>
<dbReference type="AlphaFoldDB" id="A0A378KXQ6"/>
<evidence type="ECO:0000313" key="9">
    <source>
        <dbReference type="Proteomes" id="UP000254230"/>
    </source>
</evidence>